<dbReference type="AlphaFoldDB" id="A0A8J5D4Q5"/>
<dbReference type="EMBL" id="JACEEZ010001277">
    <property type="protein sequence ID" value="KAG0729377.1"/>
    <property type="molecule type" value="Genomic_DNA"/>
</dbReference>
<gene>
    <name evidence="2" type="ORF">GWK47_030449</name>
</gene>
<feature type="region of interest" description="Disordered" evidence="1">
    <location>
        <begin position="1"/>
        <end position="24"/>
    </location>
</feature>
<accession>A0A8J5D4Q5</accession>
<evidence type="ECO:0000313" key="3">
    <source>
        <dbReference type="Proteomes" id="UP000770661"/>
    </source>
</evidence>
<evidence type="ECO:0000256" key="1">
    <source>
        <dbReference type="SAM" id="MobiDB-lite"/>
    </source>
</evidence>
<name>A0A8J5D4Q5_CHIOP</name>
<comment type="caution">
    <text evidence="2">The sequence shown here is derived from an EMBL/GenBank/DDBJ whole genome shotgun (WGS) entry which is preliminary data.</text>
</comment>
<organism evidence="2 3">
    <name type="scientific">Chionoecetes opilio</name>
    <name type="common">Atlantic snow crab</name>
    <name type="synonym">Cancer opilio</name>
    <dbReference type="NCBI Taxonomy" id="41210"/>
    <lineage>
        <taxon>Eukaryota</taxon>
        <taxon>Metazoa</taxon>
        <taxon>Ecdysozoa</taxon>
        <taxon>Arthropoda</taxon>
        <taxon>Crustacea</taxon>
        <taxon>Multicrustacea</taxon>
        <taxon>Malacostraca</taxon>
        <taxon>Eumalacostraca</taxon>
        <taxon>Eucarida</taxon>
        <taxon>Decapoda</taxon>
        <taxon>Pleocyemata</taxon>
        <taxon>Brachyura</taxon>
        <taxon>Eubrachyura</taxon>
        <taxon>Majoidea</taxon>
        <taxon>Majidae</taxon>
        <taxon>Chionoecetes</taxon>
    </lineage>
</organism>
<keyword evidence="3" id="KW-1185">Reference proteome</keyword>
<protein>
    <submittedName>
        <fullName evidence="2">Uncharacterized protein</fullName>
    </submittedName>
</protein>
<proteinExistence type="predicted"/>
<evidence type="ECO:0000313" key="2">
    <source>
        <dbReference type="EMBL" id="KAG0729377.1"/>
    </source>
</evidence>
<reference evidence="2" key="1">
    <citation type="submission" date="2020-07" db="EMBL/GenBank/DDBJ databases">
        <title>The High-quality genome of the commercially important snow crab, Chionoecetes opilio.</title>
        <authorList>
            <person name="Jeong J.-H."/>
            <person name="Ryu S."/>
        </authorList>
    </citation>
    <scope>NUCLEOTIDE SEQUENCE</scope>
    <source>
        <strain evidence="2">MADBK_172401_WGS</strain>
        <tissue evidence="2">Digestive gland</tissue>
    </source>
</reference>
<dbReference type="Proteomes" id="UP000770661">
    <property type="component" value="Unassembled WGS sequence"/>
</dbReference>
<feature type="compositionally biased region" description="Basic residues" evidence="1">
    <location>
        <begin position="10"/>
        <end position="22"/>
    </location>
</feature>
<sequence>MASQRPRLSTPHRRRQPARHHTLPTQRALQDMLAGMASLVHGTRAPTVTRTPAPVTPEKCEMEMTAAEFRTWRRSVESWSDQLSYYRWSEPGKVEVRRLSGCCDVPCGRTRAMLHSVVEKKLGGLKSSSVDRRLYLGVTGEEGKGNFRRCAGSACCLVCSFVTRYTDIAWHPMKENI</sequence>